<dbReference type="InterPro" id="IPR000259">
    <property type="entry name" value="Adhesion_dom_fimbrial"/>
</dbReference>
<accession>A0ABU6E452</accession>
<evidence type="ECO:0000259" key="5">
    <source>
        <dbReference type="Pfam" id="PF00419"/>
    </source>
</evidence>
<dbReference type="InterPro" id="IPR008966">
    <property type="entry name" value="Adhesion_dom_sf"/>
</dbReference>
<evidence type="ECO:0000256" key="3">
    <source>
        <dbReference type="ARBA" id="ARBA00022729"/>
    </source>
</evidence>
<dbReference type="Gene3D" id="2.60.40.1090">
    <property type="entry name" value="Fimbrial-type adhesion domain"/>
    <property type="match status" value="1"/>
</dbReference>
<comment type="similarity">
    <text evidence="2">Belongs to the fimbrial protein family.</text>
</comment>
<evidence type="ECO:0000313" key="7">
    <source>
        <dbReference type="Proteomes" id="UP001306510"/>
    </source>
</evidence>
<comment type="subcellular location">
    <subcellularLocation>
        <location evidence="1">Fimbrium</location>
    </subcellularLocation>
</comment>
<proteinExistence type="inferred from homology"/>
<dbReference type="InterPro" id="IPR036937">
    <property type="entry name" value="Adhesion_dom_fimbrial_sf"/>
</dbReference>
<dbReference type="Proteomes" id="UP001306510">
    <property type="component" value="Unassembled WGS sequence"/>
</dbReference>
<comment type="caution">
    <text evidence="6">The sequence shown here is derived from an EMBL/GenBank/DDBJ whole genome shotgun (WGS) entry which is preliminary data.</text>
</comment>
<evidence type="ECO:0000256" key="2">
    <source>
        <dbReference type="ARBA" id="ARBA00006671"/>
    </source>
</evidence>
<dbReference type="Pfam" id="PF00419">
    <property type="entry name" value="Fimbrial"/>
    <property type="match status" value="1"/>
</dbReference>
<dbReference type="RefSeq" id="WP_325848718.1">
    <property type="nucleotide sequence ID" value="NZ_JALLMC010000005.1"/>
</dbReference>
<evidence type="ECO:0000256" key="4">
    <source>
        <dbReference type="ARBA" id="ARBA00023263"/>
    </source>
</evidence>
<dbReference type="PANTHER" id="PTHR33420:SF12">
    <property type="entry name" value="FIMBRIN-LIKE PROTEIN FIMI-RELATED"/>
    <property type="match status" value="1"/>
</dbReference>
<evidence type="ECO:0000313" key="6">
    <source>
        <dbReference type="EMBL" id="MEB6411005.1"/>
    </source>
</evidence>
<keyword evidence="3" id="KW-0732">Signal</keyword>
<reference evidence="6 7" key="1">
    <citation type="submission" date="2022-04" db="EMBL/GenBank/DDBJ databases">
        <title>Whole genome surviellance of AMR bacteria from Assam, India: One Health Study.</title>
        <authorList>
            <person name="Mendem S.K."/>
            <person name="Rakshit O."/>
            <person name="Murugesan D."/>
            <person name="Shome R."/>
            <person name="Raisen C."/>
            <person name="Holmes M.A."/>
            <person name="Saikia K."/>
            <person name="Shome B.R."/>
        </authorList>
    </citation>
    <scope>NUCLEOTIDE SEQUENCE [LARGE SCALE GENOMIC DNA]</scope>
    <source>
        <strain evidence="6 7">MGG-11lp</strain>
    </source>
</reference>
<sequence length="178" mass="19433">MFRLFLMIIITFLFSYFASAKNSVNFSGGDMRFYGSVVNAPCSIEAQSLHQSVMMDQVRAADFPSRGSWSEPKTFWIKLDNCNNELFHLASVAFTGSVDTNDPQVFKAGFGADSAKGMGIGIFDSKGELIIPDSAPLSLYPLLDGKSVLYFTAKYRSVSEKVVAGDASAAVNFSVIYQ</sequence>
<keyword evidence="7" id="KW-1185">Reference proteome</keyword>
<organism evidence="6 7">
    <name type="scientific">Enterobacter vonholyi</name>
    <dbReference type="NCBI Taxonomy" id="2797505"/>
    <lineage>
        <taxon>Bacteria</taxon>
        <taxon>Pseudomonadati</taxon>
        <taxon>Pseudomonadota</taxon>
        <taxon>Gammaproteobacteria</taxon>
        <taxon>Enterobacterales</taxon>
        <taxon>Enterobacteriaceae</taxon>
        <taxon>Enterobacter</taxon>
    </lineage>
</organism>
<dbReference type="EMBL" id="JALLMC010000005">
    <property type="protein sequence ID" value="MEB6411005.1"/>
    <property type="molecule type" value="Genomic_DNA"/>
</dbReference>
<feature type="domain" description="Fimbrial-type adhesion" evidence="5">
    <location>
        <begin position="32"/>
        <end position="178"/>
    </location>
</feature>
<dbReference type="InterPro" id="IPR050263">
    <property type="entry name" value="Bact_Fimbrial_Adh_Pro"/>
</dbReference>
<keyword evidence="4" id="KW-0281">Fimbrium</keyword>
<protein>
    <submittedName>
        <fullName evidence="6">Type 1 fimbrial protein</fullName>
    </submittedName>
</protein>
<evidence type="ECO:0000256" key="1">
    <source>
        <dbReference type="ARBA" id="ARBA00004561"/>
    </source>
</evidence>
<name>A0ABU6E452_9ENTR</name>
<dbReference type="PANTHER" id="PTHR33420">
    <property type="entry name" value="FIMBRIAL SUBUNIT ELFA-RELATED"/>
    <property type="match status" value="1"/>
</dbReference>
<dbReference type="SUPFAM" id="SSF49401">
    <property type="entry name" value="Bacterial adhesins"/>
    <property type="match status" value="1"/>
</dbReference>
<gene>
    <name evidence="6" type="ORF">MXM28_15045</name>
</gene>